<evidence type="ECO:0000256" key="3">
    <source>
        <dbReference type="ARBA" id="ARBA00023274"/>
    </source>
</evidence>
<name>A0A067Z288_PROWI</name>
<dbReference type="GO" id="GO:0003735">
    <property type="term" value="F:structural constituent of ribosome"/>
    <property type="evidence" value="ECO:0007669"/>
    <property type="project" value="InterPro"/>
</dbReference>
<dbReference type="FunFam" id="3.90.1170.10:FF:000001">
    <property type="entry name" value="50S ribosomal protein L16"/>
    <property type="match status" value="1"/>
</dbReference>
<dbReference type="InterPro" id="IPR000114">
    <property type="entry name" value="Ribosomal_uL16_bact-type"/>
</dbReference>
<dbReference type="PANTHER" id="PTHR12220">
    <property type="entry name" value="50S/60S RIBOSOMAL PROTEIN L16"/>
    <property type="match status" value="1"/>
</dbReference>
<accession>A0A067Z288</accession>
<dbReference type="AlphaFoldDB" id="A0A067Z288"/>
<dbReference type="GO" id="GO:0032543">
    <property type="term" value="P:mitochondrial translation"/>
    <property type="evidence" value="ECO:0007669"/>
    <property type="project" value="TreeGrafter"/>
</dbReference>
<geneLocation type="plastid" evidence="6"/>
<reference evidence="6" key="1">
    <citation type="submission" date="2013-12" db="EMBL/GenBank/DDBJ databases">
        <title>The plastid genomes of microalgae Chlorella protothecoides and Prototheca wickerhamii shed light on the evolutionary transition from autotroph to heterotroph.</title>
        <authorList>
            <person name="Yan D."/>
            <person name="Wang Y."/>
            <person name="Murakami T."/>
            <person name="Shen Y."/>
            <person name="Gong J."/>
            <person name="Gao C."/>
            <person name="Jiang H."/>
            <person name="Smith D.R."/>
            <person name="Pombert J.F."/>
            <person name="Wu Q."/>
            <person name="Dai J."/>
        </authorList>
    </citation>
    <scope>NUCLEOTIDE SEQUENCE</scope>
    <source>
        <strain evidence="6">SAG 263-11</strain>
    </source>
</reference>
<dbReference type="Pfam" id="PF00252">
    <property type="entry name" value="Ribosomal_L16"/>
    <property type="match status" value="1"/>
</dbReference>
<dbReference type="NCBIfam" id="TIGR01164">
    <property type="entry name" value="rplP_bact"/>
    <property type="match status" value="1"/>
</dbReference>
<evidence type="ECO:0000256" key="2">
    <source>
        <dbReference type="ARBA" id="ARBA00022980"/>
    </source>
</evidence>
<dbReference type="PROSITE" id="PS00586">
    <property type="entry name" value="RIBOSOMAL_L16_1"/>
    <property type="match status" value="1"/>
</dbReference>
<dbReference type="PRINTS" id="PR00060">
    <property type="entry name" value="RIBOSOMALL16"/>
</dbReference>
<dbReference type="PANTHER" id="PTHR12220:SF13">
    <property type="entry name" value="LARGE RIBOSOMAL SUBUNIT PROTEIN UL16M"/>
    <property type="match status" value="1"/>
</dbReference>
<keyword evidence="3 4" id="KW-0687">Ribonucleoprotein</keyword>
<keyword evidence="6" id="KW-0934">Plastid</keyword>
<keyword evidence="2 4" id="KW-0689">Ribosomal protein</keyword>
<evidence type="ECO:0000256" key="4">
    <source>
        <dbReference type="RuleBase" id="RU004413"/>
    </source>
</evidence>
<dbReference type="GO" id="GO:0005762">
    <property type="term" value="C:mitochondrial large ribosomal subunit"/>
    <property type="evidence" value="ECO:0007669"/>
    <property type="project" value="TreeGrafter"/>
</dbReference>
<dbReference type="InterPro" id="IPR047873">
    <property type="entry name" value="Ribosomal_uL16"/>
</dbReference>
<evidence type="ECO:0000256" key="1">
    <source>
        <dbReference type="ARBA" id="ARBA00008931"/>
    </source>
</evidence>
<feature type="compositionally biased region" description="Basic residues" evidence="5">
    <location>
        <begin position="1"/>
        <end position="17"/>
    </location>
</feature>
<feature type="region of interest" description="Disordered" evidence="5">
    <location>
        <begin position="1"/>
        <end position="20"/>
    </location>
</feature>
<proteinExistence type="inferred from homology"/>
<comment type="similarity">
    <text evidence="1 4">Belongs to the universal ribosomal protein uL16 family.</text>
</comment>
<dbReference type="CDD" id="cd01433">
    <property type="entry name" value="Ribosomal_L16_L10e"/>
    <property type="match status" value="1"/>
</dbReference>
<evidence type="ECO:0000313" key="6">
    <source>
        <dbReference type="EMBL" id="AHK09981.1"/>
    </source>
</evidence>
<dbReference type="GO" id="GO:0019843">
    <property type="term" value="F:rRNA binding"/>
    <property type="evidence" value="ECO:0007669"/>
    <property type="project" value="InterPro"/>
</dbReference>
<dbReference type="InterPro" id="IPR016180">
    <property type="entry name" value="Ribosomal_uL16_dom"/>
</dbReference>
<dbReference type="PROSITE" id="PS00701">
    <property type="entry name" value="RIBOSOMAL_L16_2"/>
    <property type="match status" value="1"/>
</dbReference>
<dbReference type="InterPro" id="IPR036920">
    <property type="entry name" value="Ribosomal_uL16_sf"/>
</dbReference>
<protein>
    <submittedName>
        <fullName evidence="6">Ribosomal protein L16</fullName>
    </submittedName>
</protein>
<organism evidence="6">
    <name type="scientific">Prototheca wickerhamii</name>
    <dbReference type="NCBI Taxonomy" id="3111"/>
    <lineage>
        <taxon>Eukaryota</taxon>
        <taxon>Viridiplantae</taxon>
        <taxon>Chlorophyta</taxon>
        <taxon>core chlorophytes</taxon>
        <taxon>Trebouxiophyceae</taxon>
        <taxon>Chlorellales</taxon>
        <taxon>Chlorellaceae</taxon>
        <taxon>Prototheca</taxon>
    </lineage>
</organism>
<evidence type="ECO:0000256" key="5">
    <source>
        <dbReference type="SAM" id="MobiDB-lite"/>
    </source>
</evidence>
<dbReference type="HAMAP" id="MF_01342">
    <property type="entry name" value="Ribosomal_uL16"/>
    <property type="match status" value="1"/>
</dbReference>
<dbReference type="EMBL" id="KJ001761">
    <property type="protein sequence ID" value="AHK09981.1"/>
    <property type="molecule type" value="Genomic_DNA"/>
</dbReference>
<sequence>MLSPKKTKYRKYHRGRMSGKASRGNKLAFGDFGLQTLECSWITSRQIEAARRAITRQVRRGGKLWIRLFPDKPVTMRPAETRMGSGKGAPEYWVAVVKPGKVLYELKGVSETSARLALKLAASKLPIKTQILSKKKI</sequence>
<dbReference type="Gene3D" id="3.90.1170.10">
    <property type="entry name" value="Ribosomal protein L10e/L16"/>
    <property type="match status" value="1"/>
</dbReference>
<gene>
    <name evidence="6" type="primary">rpl16</name>
    <name evidence="6" type="ORF">PrwiCp012</name>
</gene>
<dbReference type="InterPro" id="IPR020798">
    <property type="entry name" value="Ribosomal_uL16_CS"/>
</dbReference>
<dbReference type="SUPFAM" id="SSF54686">
    <property type="entry name" value="Ribosomal protein L16p/L10e"/>
    <property type="match status" value="1"/>
</dbReference>